<accession>A0A9R0CWA1</accession>
<dbReference type="InterPro" id="IPR043502">
    <property type="entry name" value="DNA/RNA_pol_sf"/>
</dbReference>
<reference evidence="3" key="1">
    <citation type="submission" date="2025-08" db="UniProtKB">
        <authorList>
            <consortium name="RefSeq"/>
        </authorList>
    </citation>
    <scope>IDENTIFICATION</scope>
    <source>
        <tissue evidence="3">Whole larval tissue</tissue>
    </source>
</reference>
<dbReference type="InterPro" id="IPR012337">
    <property type="entry name" value="RNaseH-like_sf"/>
</dbReference>
<gene>
    <name evidence="3" type="primary">LOC118263455</name>
</gene>
<dbReference type="RefSeq" id="XP_035431362.2">
    <property type="nucleotide sequence ID" value="XM_035575469.2"/>
</dbReference>
<dbReference type="GO" id="GO:0071897">
    <property type="term" value="P:DNA biosynthetic process"/>
    <property type="evidence" value="ECO:0007669"/>
    <property type="project" value="UniProtKB-ARBA"/>
</dbReference>
<keyword evidence="2" id="KW-1185">Reference proteome</keyword>
<dbReference type="PANTHER" id="PTHR31511:SF12">
    <property type="entry name" value="RHO TERMINATION FACTOR N-TERMINAL DOMAIN-CONTAINING PROTEIN"/>
    <property type="match status" value="1"/>
</dbReference>
<dbReference type="GeneID" id="118263455"/>
<dbReference type="GO" id="GO:0042575">
    <property type="term" value="C:DNA polymerase complex"/>
    <property type="evidence" value="ECO:0007669"/>
    <property type="project" value="UniProtKB-ARBA"/>
</dbReference>
<dbReference type="Proteomes" id="UP000829999">
    <property type="component" value="Chromosome 25"/>
</dbReference>
<evidence type="ECO:0000313" key="2">
    <source>
        <dbReference type="Proteomes" id="UP000829999"/>
    </source>
</evidence>
<name>A0A9R0CWA1_SPOFR</name>
<dbReference type="PANTHER" id="PTHR31511">
    <property type="entry name" value="PROTEIN CBG23764"/>
    <property type="match status" value="1"/>
</dbReference>
<organism evidence="2 3">
    <name type="scientific">Spodoptera frugiperda</name>
    <name type="common">Fall armyworm</name>
    <dbReference type="NCBI Taxonomy" id="7108"/>
    <lineage>
        <taxon>Eukaryota</taxon>
        <taxon>Metazoa</taxon>
        <taxon>Ecdysozoa</taxon>
        <taxon>Arthropoda</taxon>
        <taxon>Hexapoda</taxon>
        <taxon>Insecta</taxon>
        <taxon>Pterygota</taxon>
        <taxon>Neoptera</taxon>
        <taxon>Endopterygota</taxon>
        <taxon>Lepidoptera</taxon>
        <taxon>Glossata</taxon>
        <taxon>Ditrysia</taxon>
        <taxon>Noctuoidea</taxon>
        <taxon>Noctuidae</taxon>
        <taxon>Amphipyrinae</taxon>
        <taxon>Spodoptera</taxon>
    </lineage>
</organism>
<sequence length="1249" mass="146235">MSTQMADQLFPSSDESIVDAPVPVKTSKKKRKTAEKASGSQPTASKKTKSRATVRDLFGTDSDDDELDHSVVKSPSTDSPSSYMYCDKCKTEIPKPEFRYHKRTNIHKSNCLIKSKFEHIDIIATAFKNRIMTYRLNPSIEDEYLLPEAFLDGKRDDVYKLIELSLLKHTCIKVNFELFAYFVLPKSGEQQLKSFNTKYEVIYKSTDFDQIYLNMRETFKMKLTEFEHCESGWSFTSLSHLEININKYSPMRGGSYIELPVVIKNTKSCINVYNNDEYCFLWSILAGLFPVKNNVCRTSSYPHFNSIFNIKGMSFPPSAKDIRLFEKNNSNLSINIYGLDQHYTVTGPLYVTNFKKDKHINLLYFEKNDRAHYCLIKDLLRLVRRQVSRHKGRMYLCETCLQFFTSEMKFHSHACSKIITLLPDKNSTLQFKHFERQQKINFVIYADFESLLCNYDEENTNKNTIKNKLHLPSCFAYYVCCSHDTSLNKFVTYTGTDCVQVFVKKLIEETKSIHKVLITKKAMKPMTPEQMNNYRSASRCHICKNLLFDDKVQDHDHITSEYRGAAHSHCNLIYKVCPFIPVIFHNLSGYDSHIFIKELSKYDGEIKIIPKTKEKYLSFTKIIETDKCYKPLQIKFIDSFQFLSTSLDNLSKSLTDSDFLNLKSHFPDDKKFELIRRKGIYPYEYIDSWQKYNETQLPPKHCFYNSLQMKHITDSEYEHAQTVWNYFNISSLGEYTDLYLKSDVLLLCDIFENFRKICLQHYNLDPAHYVSSPGLSWDAMLLYTGVQLELIHDLEIYKMIEKGIRGGLAQCSHRYAKANNIYLPHFDDSRPSSYLVYLDCNNLYGYAMTKKLPISDFKFMTSFEMVNFCLFDIPDDAEYGYILEVDMMYPDNLHNLHKDLPFAPEKFIPIGGKTEKLIANLYDKYNYVIHYIYLKECIRHGLILKKIHRILQFKQENFLKKYIDLNTQLRQSAKTSFERDFFKLLNNSIFGKTIENKRKQVDVKLVTKWNDNKNRTNKTLCAEKLIAKPNLKSISVFSEDFLAIQLDPEKLVLDRPIYVGFAVLEYAKQHMYNFHYDFIKKKYGDNAKLCYTDTDSLLYLIHTQNFYKDLNDNILKFDTSNFDINNPYCIRKLNDKIPGLFKDELGGDVITEFIGLRAKLYCIKSLKTQINKAKGVSRPITKSLKISNYKKVLFKNITFKCKMNMIKSSKHVLYSQAVNKVILNRIDDKRLVQPNQIDTLPWGHCDYIC</sequence>
<dbReference type="SUPFAM" id="SSF56672">
    <property type="entry name" value="DNA/RNA polymerases"/>
    <property type="match status" value="1"/>
</dbReference>
<dbReference type="SUPFAM" id="SSF53098">
    <property type="entry name" value="Ribonuclease H-like"/>
    <property type="match status" value="1"/>
</dbReference>
<feature type="region of interest" description="Disordered" evidence="1">
    <location>
        <begin position="1"/>
        <end position="79"/>
    </location>
</feature>
<proteinExistence type="predicted"/>
<dbReference type="AlphaFoldDB" id="A0A9R0CWA1"/>
<evidence type="ECO:0000313" key="3">
    <source>
        <dbReference type="RefSeq" id="XP_035431362.2"/>
    </source>
</evidence>
<protein>
    <submittedName>
        <fullName evidence="3">Uncharacterized protein LOC118263455 isoform X1</fullName>
    </submittedName>
</protein>
<feature type="compositionally biased region" description="Polar residues" evidence="1">
    <location>
        <begin position="1"/>
        <end position="15"/>
    </location>
</feature>
<evidence type="ECO:0000256" key="1">
    <source>
        <dbReference type="SAM" id="MobiDB-lite"/>
    </source>
</evidence>